<dbReference type="Pfam" id="PF13620">
    <property type="entry name" value="CarboxypepD_reg"/>
    <property type="match status" value="1"/>
</dbReference>
<evidence type="ECO:0000256" key="3">
    <source>
        <dbReference type="ARBA" id="ARBA00023237"/>
    </source>
</evidence>
<keyword evidence="4" id="KW-0732">Signal</keyword>
<dbReference type="InterPro" id="IPR008969">
    <property type="entry name" value="CarboxyPept-like_regulatory"/>
</dbReference>
<dbReference type="InterPro" id="IPR037066">
    <property type="entry name" value="Plug_dom_sf"/>
</dbReference>
<dbReference type="EMBL" id="JAFMYW010000011">
    <property type="protein sequence ID" value="MBO0952299.1"/>
    <property type="molecule type" value="Genomic_DNA"/>
</dbReference>
<dbReference type="Gene3D" id="2.40.170.20">
    <property type="entry name" value="TonB-dependent receptor, beta-barrel domain"/>
    <property type="match status" value="1"/>
</dbReference>
<dbReference type="InterPro" id="IPR036942">
    <property type="entry name" value="Beta-barrel_TonB_sf"/>
</dbReference>
<evidence type="ECO:0000313" key="6">
    <source>
        <dbReference type="Proteomes" id="UP000664628"/>
    </source>
</evidence>
<dbReference type="Gene3D" id="2.170.130.10">
    <property type="entry name" value="TonB-dependent receptor, plug domain"/>
    <property type="match status" value="1"/>
</dbReference>
<proteinExistence type="predicted"/>
<keyword evidence="3" id="KW-0998">Cell outer membrane</keyword>
<organism evidence="5 6">
    <name type="scientific">Fibrella forsythiae</name>
    <dbReference type="NCBI Taxonomy" id="2817061"/>
    <lineage>
        <taxon>Bacteria</taxon>
        <taxon>Pseudomonadati</taxon>
        <taxon>Bacteroidota</taxon>
        <taxon>Cytophagia</taxon>
        <taxon>Cytophagales</taxon>
        <taxon>Spirosomataceae</taxon>
        <taxon>Fibrella</taxon>
    </lineage>
</organism>
<evidence type="ECO:0000256" key="4">
    <source>
        <dbReference type="SAM" id="SignalP"/>
    </source>
</evidence>
<keyword evidence="2" id="KW-0472">Membrane</keyword>
<feature type="signal peptide" evidence="4">
    <location>
        <begin position="1"/>
        <end position="18"/>
    </location>
</feature>
<protein>
    <submittedName>
        <fullName evidence="5">TonB-dependent receptor</fullName>
    </submittedName>
</protein>
<keyword evidence="5" id="KW-0675">Receptor</keyword>
<evidence type="ECO:0000256" key="2">
    <source>
        <dbReference type="ARBA" id="ARBA00023136"/>
    </source>
</evidence>
<dbReference type="SUPFAM" id="SSF49464">
    <property type="entry name" value="Carboxypeptidase regulatory domain-like"/>
    <property type="match status" value="1"/>
</dbReference>
<evidence type="ECO:0000313" key="5">
    <source>
        <dbReference type="EMBL" id="MBO0952299.1"/>
    </source>
</evidence>
<dbReference type="Gene3D" id="2.60.40.1120">
    <property type="entry name" value="Carboxypeptidase-like, regulatory domain"/>
    <property type="match status" value="1"/>
</dbReference>
<comment type="subcellular location">
    <subcellularLocation>
        <location evidence="1">Cell outer membrane</location>
    </subcellularLocation>
</comment>
<dbReference type="RefSeq" id="WP_207332255.1">
    <property type="nucleotide sequence ID" value="NZ_JAFMYW010000011.1"/>
</dbReference>
<name>A0ABS3JQK6_9BACT</name>
<accession>A0ABS3JQK6</accession>
<dbReference type="Proteomes" id="UP000664628">
    <property type="component" value="Unassembled WGS sequence"/>
</dbReference>
<reference evidence="5 6" key="1">
    <citation type="submission" date="2021-03" db="EMBL/GenBank/DDBJ databases">
        <title>Fibrella sp. HMF5405 genome sequencing and assembly.</title>
        <authorList>
            <person name="Kang H."/>
            <person name="Kim H."/>
            <person name="Bae S."/>
            <person name="Joh K."/>
        </authorList>
    </citation>
    <scope>NUCLEOTIDE SEQUENCE [LARGE SCALE GENOMIC DNA]</scope>
    <source>
        <strain evidence="5 6">HMF5405</strain>
    </source>
</reference>
<evidence type="ECO:0000256" key="1">
    <source>
        <dbReference type="ARBA" id="ARBA00004442"/>
    </source>
</evidence>
<comment type="caution">
    <text evidence="5">The sequence shown here is derived from an EMBL/GenBank/DDBJ whole genome shotgun (WGS) entry which is preliminary data.</text>
</comment>
<keyword evidence="6" id="KW-1185">Reference proteome</keyword>
<dbReference type="SUPFAM" id="SSF56935">
    <property type="entry name" value="Porins"/>
    <property type="match status" value="1"/>
</dbReference>
<sequence length="798" mass="87947">MKTLFTYLLLSFMLTAYAQNVPTNSPTQTIRGTLVDAVSRTPLPGVSVVISKSNPLIGTTTNGDGRFRLTNVPVGRVGLTISLVGYQELVLSDVLVNAGKETVLELPLTESLQQLAELAVTYKRAEDRTVANNELAVVSARPFNAAETNRYAGSLGDPSRMAANFAGVSGANDARNDIVVRGNSPASLLWRMEGVNIPNPNHFGALGTSGGPVSMLNANLLAKSDFLTGAFPAEYANALGSVFDLKLRKGNDEKREFLGQMAFNGLELGAEGPFRKKSESAGSRSSYLINYRYSLFGLLKNVGYQIAGTPEYQDGLFKTDLAIGSKGNLSIWALGGQSRITFLGKDIKADKPDAYGDENTNTRVNYSVGAGAIAYEHRFTNRTLGKLTFSGSRSTQHFEGDTVIYQSTGVIAKEIPSAKNDFTQEKLSLNAGLTHKLSAKDKLSGGLIIDLLRYDLQGQALYPSVITRRNTDGETALVQAFGQWQHRFSEQLTLSSGLSVLHLALNGSTAVEPRAGLSYRMSPTSSLNLAYGLHSMMQPILTYFYQTRQANGSYALTNKDLGFTRSHHLVASYDRMLTPTLRLKMEAYYQWLFNAPVERTPSYYSALTEGVSFAPTNKANLVNNGTGRNYGVELTVEQFFNRNYYFLVTASVFNSLYTGSDDIERNTPFNNRYVVNLLTGKEWQIGAKNNVLLVNWKMTTADGRFTTPINMAMSAETRSEVGDYSRAFSQQQSAYFRLDTKLGFRMNRARSTHEFAIDLQNLTNHQNVFQQAYNPRTNQIGTAYQQGFLPVPYYRLTF</sequence>
<feature type="chain" id="PRO_5046502959" evidence="4">
    <location>
        <begin position="19"/>
        <end position="798"/>
    </location>
</feature>
<gene>
    <name evidence="5" type="ORF">J2I46_27195</name>
</gene>